<dbReference type="RefSeq" id="WP_103461362.1">
    <property type="nucleotide sequence ID" value="NZ_PPXD01000024.1"/>
</dbReference>
<reference evidence="1 2" key="1">
    <citation type="submission" date="2018-01" db="EMBL/GenBank/DDBJ databases">
        <title>Cryobacterium sp. nov., from glaciers in China.</title>
        <authorList>
            <person name="Liu Q."/>
            <person name="Xin Y.-H."/>
        </authorList>
    </citation>
    <scope>NUCLEOTIDE SEQUENCE [LARGE SCALE GENOMIC DNA]</scope>
    <source>
        <strain evidence="1 2">TMN-42</strain>
    </source>
</reference>
<dbReference type="Proteomes" id="UP000237340">
    <property type="component" value="Unassembled WGS sequence"/>
</dbReference>
<comment type="caution">
    <text evidence="1">The sequence shown here is derived from an EMBL/GenBank/DDBJ whole genome shotgun (WGS) entry which is preliminary data.</text>
</comment>
<evidence type="ECO:0008006" key="3">
    <source>
        <dbReference type="Google" id="ProtNLM"/>
    </source>
</evidence>
<proteinExistence type="predicted"/>
<keyword evidence="2" id="KW-1185">Reference proteome</keyword>
<organism evidence="1 2">
    <name type="scientific">Cryobacterium zongtaii</name>
    <dbReference type="NCBI Taxonomy" id="1259217"/>
    <lineage>
        <taxon>Bacteria</taxon>
        <taxon>Bacillati</taxon>
        <taxon>Actinomycetota</taxon>
        <taxon>Actinomycetes</taxon>
        <taxon>Micrococcales</taxon>
        <taxon>Microbacteriaceae</taxon>
        <taxon>Cryobacterium</taxon>
    </lineage>
</organism>
<evidence type="ECO:0000313" key="2">
    <source>
        <dbReference type="Proteomes" id="UP000237340"/>
    </source>
</evidence>
<protein>
    <recommendedName>
        <fullName evidence="3">Antitoxin HicB</fullName>
    </recommendedName>
</protein>
<dbReference type="EMBL" id="PPXD01000024">
    <property type="protein sequence ID" value="POH62941.1"/>
    <property type="molecule type" value="Genomic_DNA"/>
</dbReference>
<evidence type="ECO:0000313" key="1">
    <source>
        <dbReference type="EMBL" id="POH62941.1"/>
    </source>
</evidence>
<accession>A0A2S3ZBD5</accession>
<gene>
    <name evidence="1" type="ORF">C3B61_14760</name>
</gene>
<dbReference type="AlphaFoldDB" id="A0A2S3ZBD5"/>
<sequence length="133" mass="14452">MTTPRTIEATASHKGNWWEISFQDDDLDTVTSTRNIYDVEATATDAAALWLDVNPATIAVRVTYALPEAYRSTWESAQAKTVAGEDEAEAAQMRRTVIANLLADGYTLEEAGKILGLSKGRIHQLATVPTPTA</sequence>
<name>A0A2S3ZBD5_9MICO</name>